<evidence type="ECO:0000313" key="5">
    <source>
        <dbReference type="Proteomes" id="UP000297900"/>
    </source>
</evidence>
<keyword evidence="5" id="KW-1185">Reference proteome</keyword>
<proteinExistence type="predicted"/>
<feature type="transmembrane region" description="Helical" evidence="1">
    <location>
        <begin position="70"/>
        <end position="88"/>
    </location>
</feature>
<evidence type="ECO:0000313" key="4">
    <source>
        <dbReference type="EMBL" id="TFE19429.1"/>
    </source>
</evidence>
<dbReference type="InterPro" id="IPR054736">
    <property type="entry name" value="NCH3"/>
</dbReference>
<accession>A0A4Y8LP21</accession>
<keyword evidence="1" id="KW-0812">Transmembrane</keyword>
<dbReference type="RefSeq" id="WP_135154625.1">
    <property type="nucleotide sequence ID" value="NZ_SOMN01000063.1"/>
</dbReference>
<dbReference type="AlphaFoldDB" id="A0A4Y8LP21"/>
<feature type="transmembrane region" description="Helical" evidence="1">
    <location>
        <begin position="41"/>
        <end position="58"/>
    </location>
</feature>
<gene>
    <name evidence="4" type="ORF">E2980_23290</name>
</gene>
<feature type="domain" description="NACHT" evidence="2">
    <location>
        <begin position="223"/>
        <end position="398"/>
    </location>
</feature>
<feature type="transmembrane region" description="Helical" evidence="1">
    <location>
        <begin position="118"/>
        <end position="136"/>
    </location>
</feature>
<dbReference type="Gene3D" id="3.40.50.300">
    <property type="entry name" value="P-loop containing nucleotide triphosphate hydrolases"/>
    <property type="match status" value="1"/>
</dbReference>
<comment type="caution">
    <text evidence="4">The sequence shown here is derived from an EMBL/GenBank/DDBJ whole genome shotgun (WGS) entry which is preliminary data.</text>
</comment>
<organism evidence="4 5">
    <name type="scientific">Cohnella luojiensis</name>
    <dbReference type="NCBI Taxonomy" id="652876"/>
    <lineage>
        <taxon>Bacteria</taxon>
        <taxon>Bacillati</taxon>
        <taxon>Bacillota</taxon>
        <taxon>Bacilli</taxon>
        <taxon>Bacillales</taxon>
        <taxon>Paenibacillaceae</taxon>
        <taxon>Cohnella</taxon>
    </lineage>
</organism>
<keyword evidence="1" id="KW-1133">Transmembrane helix</keyword>
<protein>
    <submittedName>
        <fullName evidence="4">NACHT domain-containing protein</fullName>
    </submittedName>
</protein>
<evidence type="ECO:0000259" key="2">
    <source>
        <dbReference type="Pfam" id="PF05729"/>
    </source>
</evidence>
<sequence length="1015" mass="118069">MRKGFPSFFEHMTGQQRLFAFVFIISVMSILIASWTEKLPMISVAIILILWLTKTIWLPHGYGTILIRRISLGIVSLVATSSLLWGSILESVLLKPLYVFLQRIFPFFHEIPLPNEDLYKWTLLFVLIGVFIVNFFTRDNTVMRELPATVENEFPEKNFKHLRHELCISLKNDIEKLNKELNWNEQYYTSLEAEVAVVKNNKKEKRICDLLAALRSDTESKIFLLLGDPGSGKSLALRKLCFKLLNEVSQTNKVPIYINLKEWEIPYNLTVEPLPSSSDIYKSLNQFVLKNLKERLWDRVSEKFLDRYFEPMLENGMFFIILDSFDEIPAVLDANESSQIIRILSDVIYRFIGGTYNSRGVLASRYFRKPTDSSQEAKALLEIRPFTESKIRQTLENSLSYSPDKLIKKIFKDRPEFVPLARNPFTISLITNYANNNQNKLSENQYELFTSYLNDRLAENTEYYEKYHVTQEEVIETSSVIAEFMFTNPKYGLEAPVEEIIKNLPDYNVEATINILIRNRLGRVGSSYEKRFSFVHRRFSEYFVAKRLIENPNEVNIESIANDARWRDVLVLYCELADKKEAERIALFCWSEIEKITIGNVQIGDSQFIRGIHCLRFLTEAFRSRLECISSFRNKLATFIDQQIKNKENLLEIKLAVEAVGLLENEQIDDVIIKSFHHNNEWINETAFKSCRHLPELSDRLQDRLKRYIDSIQTVDFYIQKKDLLFSLSLSNGFHAVLNFCRARVYDIQIVVTTLFGVLIVSPTMIIALCILALIYKSIFLLIEIGSRKHVSPPTILEIPNIIRINAVLIIITSAFSGNFTDPSKIDPLSILLQITNETYISGGLMFSIFLLFILLMIPWYQIKFYIPLVIKNWEKKYWILLLILALSPVPFVIIKPVVEQLPVYVTGFLFLLALCTIFIVLMVTILRGWISYHRDVKNLKRLSFHTDFIDRRLIEEHLSIFQTSRGRFEYTKKLFDQNLPIRGSWSNGRVPYFTNESASTELAKLEEKSLGFAR</sequence>
<dbReference type="InterPro" id="IPR007111">
    <property type="entry name" value="NACHT_NTPase"/>
</dbReference>
<dbReference type="Pfam" id="PF22729">
    <property type="entry name" value="NCH3"/>
    <property type="match status" value="1"/>
</dbReference>
<dbReference type="PANTHER" id="PTHR46844">
    <property type="entry name" value="SLR5058 PROTEIN"/>
    <property type="match status" value="1"/>
</dbReference>
<feature type="transmembrane region" description="Helical" evidence="1">
    <location>
        <begin position="840"/>
        <end position="858"/>
    </location>
</feature>
<evidence type="ECO:0000259" key="3">
    <source>
        <dbReference type="Pfam" id="PF22729"/>
    </source>
</evidence>
<feature type="transmembrane region" description="Helical" evidence="1">
    <location>
        <begin position="18"/>
        <end position="35"/>
    </location>
</feature>
<dbReference type="EMBL" id="SOMN01000063">
    <property type="protein sequence ID" value="TFE19429.1"/>
    <property type="molecule type" value="Genomic_DNA"/>
</dbReference>
<evidence type="ECO:0000256" key="1">
    <source>
        <dbReference type="SAM" id="Phobius"/>
    </source>
</evidence>
<feature type="transmembrane region" description="Helical" evidence="1">
    <location>
        <begin position="878"/>
        <end position="899"/>
    </location>
</feature>
<dbReference type="Pfam" id="PF05729">
    <property type="entry name" value="NACHT"/>
    <property type="match status" value="1"/>
</dbReference>
<feature type="transmembrane region" description="Helical" evidence="1">
    <location>
        <begin position="751"/>
        <end position="776"/>
    </location>
</feature>
<name>A0A4Y8LP21_9BACL</name>
<reference evidence="4 5" key="1">
    <citation type="submission" date="2019-03" db="EMBL/GenBank/DDBJ databases">
        <title>Cohnella endophytica sp. nov., a novel endophytic bacterium isolated from bark of Sonneratia apetala.</title>
        <authorList>
            <person name="Tuo L."/>
        </authorList>
    </citation>
    <scope>NUCLEOTIDE SEQUENCE [LARGE SCALE GENOMIC DNA]</scope>
    <source>
        <strain evidence="4 5">CCTCC AB 208254</strain>
    </source>
</reference>
<dbReference type="PANTHER" id="PTHR46844:SF1">
    <property type="entry name" value="SLR5058 PROTEIN"/>
    <property type="match status" value="1"/>
</dbReference>
<dbReference type="SUPFAM" id="SSF52540">
    <property type="entry name" value="P-loop containing nucleoside triphosphate hydrolases"/>
    <property type="match status" value="1"/>
</dbReference>
<dbReference type="Proteomes" id="UP000297900">
    <property type="component" value="Unassembled WGS sequence"/>
</dbReference>
<dbReference type="InterPro" id="IPR027417">
    <property type="entry name" value="P-loop_NTPase"/>
</dbReference>
<dbReference type="OrthoDB" id="9798656at2"/>
<keyword evidence="1" id="KW-0472">Membrane</keyword>
<feature type="transmembrane region" description="Helical" evidence="1">
    <location>
        <begin position="905"/>
        <end position="931"/>
    </location>
</feature>
<feature type="domain" description="NACHT C-terminal Helical" evidence="3">
    <location>
        <begin position="942"/>
        <end position="1014"/>
    </location>
</feature>